<accession>A0A397UNJ2</accession>
<dbReference type="EMBL" id="QKWP01001094">
    <property type="protein sequence ID" value="RIB11795.1"/>
    <property type="molecule type" value="Genomic_DNA"/>
</dbReference>
<keyword evidence="4" id="KW-1185">Reference proteome</keyword>
<reference evidence="3 4" key="1">
    <citation type="submission" date="2018-06" db="EMBL/GenBank/DDBJ databases">
        <title>Comparative genomics reveals the genomic features of Rhizophagus irregularis, R. cerebriforme, R. diaphanum and Gigaspora rosea, and their symbiotic lifestyle signature.</title>
        <authorList>
            <person name="Morin E."/>
            <person name="San Clemente H."/>
            <person name="Chen E.C.H."/>
            <person name="De La Providencia I."/>
            <person name="Hainaut M."/>
            <person name="Kuo A."/>
            <person name="Kohler A."/>
            <person name="Murat C."/>
            <person name="Tang N."/>
            <person name="Roy S."/>
            <person name="Loubradou J."/>
            <person name="Henrissat B."/>
            <person name="Grigoriev I.V."/>
            <person name="Corradi N."/>
            <person name="Roux C."/>
            <person name="Martin F.M."/>
        </authorList>
    </citation>
    <scope>NUCLEOTIDE SEQUENCE [LARGE SCALE GENOMIC DNA]</scope>
    <source>
        <strain evidence="3 4">DAOM 194757</strain>
    </source>
</reference>
<dbReference type="OrthoDB" id="2371971at2759"/>
<dbReference type="Proteomes" id="UP000266673">
    <property type="component" value="Unassembled WGS sequence"/>
</dbReference>
<proteinExistence type="predicted"/>
<evidence type="ECO:0000313" key="4">
    <source>
        <dbReference type="Proteomes" id="UP000266673"/>
    </source>
</evidence>
<keyword evidence="2" id="KW-0812">Transmembrane</keyword>
<feature type="transmembrane region" description="Helical" evidence="2">
    <location>
        <begin position="103"/>
        <end position="127"/>
    </location>
</feature>
<keyword evidence="2" id="KW-1133">Transmembrane helix</keyword>
<feature type="transmembrane region" description="Helical" evidence="2">
    <location>
        <begin position="31"/>
        <end position="52"/>
    </location>
</feature>
<organism evidence="3 4">
    <name type="scientific">Gigaspora rosea</name>
    <dbReference type="NCBI Taxonomy" id="44941"/>
    <lineage>
        <taxon>Eukaryota</taxon>
        <taxon>Fungi</taxon>
        <taxon>Fungi incertae sedis</taxon>
        <taxon>Mucoromycota</taxon>
        <taxon>Glomeromycotina</taxon>
        <taxon>Glomeromycetes</taxon>
        <taxon>Diversisporales</taxon>
        <taxon>Gigasporaceae</taxon>
        <taxon>Gigaspora</taxon>
    </lineage>
</organism>
<feature type="region of interest" description="Disordered" evidence="1">
    <location>
        <begin position="388"/>
        <end position="409"/>
    </location>
</feature>
<feature type="transmembrane region" description="Helical" evidence="2">
    <location>
        <begin position="277"/>
        <end position="299"/>
    </location>
</feature>
<feature type="transmembrane region" description="Helical" evidence="2">
    <location>
        <begin position="193"/>
        <end position="214"/>
    </location>
</feature>
<evidence type="ECO:0000256" key="2">
    <source>
        <dbReference type="SAM" id="Phobius"/>
    </source>
</evidence>
<feature type="transmembrane region" description="Helical" evidence="2">
    <location>
        <begin position="319"/>
        <end position="335"/>
    </location>
</feature>
<protein>
    <submittedName>
        <fullName evidence="3">Uncharacterized protein</fullName>
    </submittedName>
</protein>
<name>A0A397UNJ2_9GLOM</name>
<dbReference type="AlphaFoldDB" id="A0A397UNJ2"/>
<evidence type="ECO:0000256" key="1">
    <source>
        <dbReference type="SAM" id="MobiDB-lite"/>
    </source>
</evidence>
<keyword evidence="2" id="KW-0472">Membrane</keyword>
<feature type="transmembrane region" description="Helical" evidence="2">
    <location>
        <begin position="64"/>
        <end position="91"/>
    </location>
</feature>
<sequence>MNSSNSFPNCEWTINVTGCVGQDFFQVTYGVTIYLSLFVFLSSVWLLLWRLCSKPNIKLFRLNCFFALEGFLFTQILWSGVKVFFSLILIYNILPDNIIIREVFFDLTWLFGLISVATYLASVLRTIPRMHFHRQNPNYNHSLHLPTLRGIVSVYTSFIVLISVIVITCTSFTGYLRQQNITPDQQNTINALIVIRFTTYSISCFLIVAGFAIYGKKLVDIANEGLRLLEGVNGYPTTPKSPKRYRFSLATRRGSSYSNHLELKHDQMKRALLKMRILNAAFIFNSVISGIIIGIFAFYHQAIFETLDVSKMISILENWLPMLLNVCVMVGIAYGEMRIPDRSDPTLSNLTLTETQQQCNINIDNDNDNGEVFAQSVESVETTSAFTSANSRRTSFHQRNESADSDTPLICNPSLSSINALSSDSNSLNGGKRGSSLKHPVSVKWPTIISPIHSSPKQSIQYGKRNSIKDLTGRNPSLGTNSETDIASAYINLDLSLSEELSLKFPDMSETIIGERGTDGFVIGSSEVE</sequence>
<gene>
    <name evidence="3" type="ORF">C2G38_75609</name>
</gene>
<comment type="caution">
    <text evidence="3">The sequence shown here is derived from an EMBL/GenBank/DDBJ whole genome shotgun (WGS) entry which is preliminary data.</text>
</comment>
<feature type="transmembrane region" description="Helical" evidence="2">
    <location>
        <begin position="148"/>
        <end position="173"/>
    </location>
</feature>
<evidence type="ECO:0000313" key="3">
    <source>
        <dbReference type="EMBL" id="RIB11795.1"/>
    </source>
</evidence>